<dbReference type="GO" id="GO:0005737">
    <property type="term" value="C:cytoplasm"/>
    <property type="evidence" value="ECO:0007669"/>
    <property type="project" value="UniProtKB-SubCell"/>
</dbReference>
<gene>
    <name evidence="14 18" type="primary">dnaJ</name>
    <name evidence="18" type="ORF">ABEG18_00275</name>
</gene>
<evidence type="ECO:0000256" key="15">
    <source>
        <dbReference type="PROSITE-ProRule" id="PRU00546"/>
    </source>
</evidence>
<feature type="zinc finger region" description="CR-type" evidence="15">
    <location>
        <begin position="135"/>
        <end position="213"/>
    </location>
</feature>
<name>A0AAU7JGE2_9HYPH</name>
<keyword evidence="6 14" id="KW-0677">Repeat</keyword>
<dbReference type="InterPro" id="IPR018253">
    <property type="entry name" value="DnaJ_domain_CS"/>
</dbReference>
<evidence type="ECO:0000259" key="16">
    <source>
        <dbReference type="PROSITE" id="PS50076"/>
    </source>
</evidence>
<dbReference type="InterPro" id="IPR012724">
    <property type="entry name" value="DnaJ"/>
</dbReference>
<dbReference type="RefSeq" id="WP_406856100.1">
    <property type="nucleotide sequence ID" value="NZ_CP157484.1"/>
</dbReference>
<comment type="similarity">
    <text evidence="12 14">Belongs to the DnaJ family.</text>
</comment>
<sequence>MAKTDYYELLEVSRTATETELKSAFRKLAMKHHPDRNPGDKAAEAKFKELNEAYQVLSDGQKRAAYDRFGHAAFENGGGGGPGFGNDFASSMADIFEDLFGDFTGRGGRQQANGRERGSDLRYNLEITLEEAYAGKTATLKVPTSIACEACSGTGAKPGSKAKQCPTCGGHGRVRASQGFFSIERTCPSCHGRGEVIEDPCRSCGGAGRVTRERTLSVNIPAGVEDGTRIRLANEGEAGLRGGPNGDLYIFLSLKPHAFLQRDGSDLFCRVPVSMVTAALGGEVSVPVLDGEQCTVKVPEGTQTGKQIRIRGRGMPILRSRDHGDLYIQVVVETPQKLSSRQKELLREFETESSKDTQPESASFFAKVRDFFGGAE</sequence>
<evidence type="ECO:0000256" key="14">
    <source>
        <dbReference type="HAMAP-Rule" id="MF_01152"/>
    </source>
</evidence>
<dbReference type="GO" id="GO:0006260">
    <property type="term" value="P:DNA replication"/>
    <property type="evidence" value="ECO:0007669"/>
    <property type="project" value="UniProtKB-KW"/>
</dbReference>
<evidence type="ECO:0000256" key="13">
    <source>
        <dbReference type="ARBA" id="ARBA00067609"/>
    </source>
</evidence>
<dbReference type="GO" id="GO:0051082">
    <property type="term" value="F:unfolded protein binding"/>
    <property type="evidence" value="ECO:0007669"/>
    <property type="project" value="UniProtKB-UniRule"/>
</dbReference>
<feature type="binding site" evidence="14">
    <location>
        <position position="201"/>
    </location>
    <ligand>
        <name>Zn(2+)</name>
        <dbReference type="ChEBI" id="CHEBI:29105"/>
        <label>1</label>
    </ligand>
</feature>
<feature type="binding site" evidence="14">
    <location>
        <position position="204"/>
    </location>
    <ligand>
        <name>Zn(2+)</name>
        <dbReference type="ChEBI" id="CHEBI:29105"/>
        <label>1</label>
    </ligand>
</feature>
<dbReference type="Pfam" id="PF00226">
    <property type="entry name" value="DnaJ"/>
    <property type="match status" value="1"/>
</dbReference>
<dbReference type="SUPFAM" id="SSF46565">
    <property type="entry name" value="Chaperone J-domain"/>
    <property type="match status" value="1"/>
</dbReference>
<feature type="binding site" evidence="14">
    <location>
        <position position="148"/>
    </location>
    <ligand>
        <name>Zn(2+)</name>
        <dbReference type="ChEBI" id="CHEBI:29105"/>
        <label>1</label>
    </ligand>
</feature>
<dbReference type="InterPro" id="IPR008971">
    <property type="entry name" value="HSP40/DnaJ_pept-bd"/>
</dbReference>
<comment type="cofactor">
    <cofactor evidence="14">
        <name>Zn(2+)</name>
        <dbReference type="ChEBI" id="CHEBI:29105"/>
    </cofactor>
    <text evidence="14">Binds 2 Zn(2+) ions per monomer.</text>
</comment>
<dbReference type="EMBL" id="CP157484">
    <property type="protein sequence ID" value="XBO39261.1"/>
    <property type="molecule type" value="Genomic_DNA"/>
</dbReference>
<dbReference type="FunFam" id="2.10.230.10:FF:000002">
    <property type="entry name" value="Molecular chaperone DnaJ"/>
    <property type="match status" value="1"/>
</dbReference>
<organism evidence="18">
    <name type="scientific">Alsobacter sp. KACC 23698</name>
    <dbReference type="NCBI Taxonomy" id="3149229"/>
    <lineage>
        <taxon>Bacteria</taxon>
        <taxon>Pseudomonadati</taxon>
        <taxon>Pseudomonadota</taxon>
        <taxon>Alphaproteobacteria</taxon>
        <taxon>Hyphomicrobiales</taxon>
        <taxon>Alsobacteraceae</taxon>
        <taxon>Alsobacter</taxon>
    </lineage>
</organism>
<dbReference type="CDD" id="cd06257">
    <property type="entry name" value="DnaJ"/>
    <property type="match status" value="1"/>
</dbReference>
<feature type="repeat" description="CXXCXGXG motif" evidence="14">
    <location>
        <begin position="187"/>
        <end position="194"/>
    </location>
</feature>
<keyword evidence="4 14" id="KW-0235">DNA replication</keyword>
<dbReference type="GO" id="GO:0016491">
    <property type="term" value="F:oxidoreductase activity"/>
    <property type="evidence" value="ECO:0007669"/>
    <property type="project" value="UniProtKB-KW"/>
</dbReference>
<dbReference type="GO" id="GO:0009408">
    <property type="term" value="P:response to heat"/>
    <property type="evidence" value="ECO:0007669"/>
    <property type="project" value="InterPro"/>
</dbReference>
<dbReference type="PANTHER" id="PTHR43096:SF48">
    <property type="entry name" value="CHAPERONE PROTEIN DNAJ"/>
    <property type="match status" value="1"/>
</dbReference>
<dbReference type="InterPro" id="IPR036410">
    <property type="entry name" value="HSP_DnaJ_Cys-rich_dom_sf"/>
</dbReference>
<feature type="domain" description="J" evidence="16">
    <location>
        <begin position="5"/>
        <end position="70"/>
    </location>
</feature>
<evidence type="ECO:0000256" key="1">
    <source>
        <dbReference type="ARBA" id="ARBA00004496"/>
    </source>
</evidence>
<dbReference type="NCBIfam" id="TIGR02349">
    <property type="entry name" value="DnaJ_bact"/>
    <property type="match status" value="1"/>
</dbReference>
<dbReference type="Gene3D" id="2.60.260.20">
    <property type="entry name" value="Urease metallochaperone UreE, N-terminal domain"/>
    <property type="match status" value="2"/>
</dbReference>
<dbReference type="InterPro" id="IPR036869">
    <property type="entry name" value="J_dom_sf"/>
</dbReference>
<feature type="binding site" evidence="14">
    <location>
        <position position="165"/>
    </location>
    <ligand>
        <name>Zn(2+)</name>
        <dbReference type="ChEBI" id="CHEBI:29105"/>
        <label>2</label>
    </ligand>
</feature>
<dbReference type="CDD" id="cd10747">
    <property type="entry name" value="DnaJ_C"/>
    <property type="match status" value="1"/>
</dbReference>
<evidence type="ECO:0000256" key="9">
    <source>
        <dbReference type="ARBA" id="ARBA00023016"/>
    </source>
</evidence>
<comment type="domain">
    <text evidence="14">The J domain is necessary and sufficient to stimulate DnaK ATPase activity. Zinc center 1 plays an important role in the autonomous, DnaK-independent chaperone activity of DnaJ. Zinc center 2 is essential for interaction with DnaK and for DnaJ activity.</text>
</comment>
<dbReference type="Pfam" id="PF01556">
    <property type="entry name" value="DnaJ_C"/>
    <property type="match status" value="1"/>
</dbReference>
<dbReference type="Gene3D" id="2.10.230.10">
    <property type="entry name" value="Heat shock protein DnaJ, cysteine-rich domain"/>
    <property type="match status" value="1"/>
</dbReference>
<keyword evidence="8 14" id="KW-0862">Zinc</keyword>
<keyword evidence="9 14" id="KW-0346">Stress response</keyword>
<feature type="repeat" description="CXXCXGXG motif" evidence="14">
    <location>
        <begin position="201"/>
        <end position="208"/>
    </location>
</feature>
<evidence type="ECO:0000256" key="6">
    <source>
        <dbReference type="ARBA" id="ARBA00022737"/>
    </source>
</evidence>
<accession>A0AAU7JGE2</accession>
<feature type="repeat" description="CXXCXGXG motif" evidence="14">
    <location>
        <begin position="165"/>
        <end position="172"/>
    </location>
</feature>
<evidence type="ECO:0000256" key="8">
    <source>
        <dbReference type="ARBA" id="ARBA00022833"/>
    </source>
</evidence>
<keyword evidence="18" id="KW-0560">Oxidoreductase</keyword>
<evidence type="ECO:0000259" key="17">
    <source>
        <dbReference type="PROSITE" id="PS51188"/>
    </source>
</evidence>
<dbReference type="FunFam" id="2.60.260.20:FF:000004">
    <property type="entry name" value="Molecular chaperone DnaJ"/>
    <property type="match status" value="1"/>
</dbReference>
<evidence type="ECO:0000256" key="4">
    <source>
        <dbReference type="ARBA" id="ARBA00022705"/>
    </source>
</evidence>
<keyword evidence="10 14" id="KW-0143">Chaperone</keyword>
<dbReference type="HAMAP" id="MF_01152">
    <property type="entry name" value="DnaJ"/>
    <property type="match status" value="1"/>
</dbReference>
<dbReference type="NCBIfam" id="NF008035">
    <property type="entry name" value="PRK10767.1"/>
    <property type="match status" value="1"/>
</dbReference>
<dbReference type="InterPro" id="IPR001623">
    <property type="entry name" value="DnaJ_domain"/>
</dbReference>
<evidence type="ECO:0000313" key="18">
    <source>
        <dbReference type="EMBL" id="XBO39261.1"/>
    </source>
</evidence>
<evidence type="ECO:0000256" key="12">
    <source>
        <dbReference type="ARBA" id="ARBA00061004"/>
    </source>
</evidence>
<evidence type="ECO:0000256" key="5">
    <source>
        <dbReference type="ARBA" id="ARBA00022723"/>
    </source>
</evidence>
<dbReference type="SUPFAM" id="SSF49493">
    <property type="entry name" value="HSP40/DnaJ peptide-binding domain"/>
    <property type="match status" value="2"/>
</dbReference>
<evidence type="ECO:0000256" key="2">
    <source>
        <dbReference type="ARBA" id="ARBA00011738"/>
    </source>
</evidence>
<comment type="function">
    <text evidence="11 14">Participates actively in the response to hyperosmotic and heat shock by preventing the aggregation of stress-denatured proteins and by disaggregating proteins, also in an autonomous, DnaK-independent fashion. Unfolded proteins bind initially to DnaJ; upon interaction with the DnaJ-bound protein, DnaK hydrolyzes its bound ATP, resulting in the formation of a stable complex. GrpE releases ADP from DnaK; ATP binding to DnaK triggers the release of the substrate protein, thus completing the reaction cycle. Several rounds of ATP-dependent interactions between DnaJ, DnaK and GrpE are required for fully efficient folding. Also involved, together with DnaK and GrpE, in the DNA replication of plasmids through activation of initiation proteins.</text>
</comment>
<feature type="binding site" evidence="14">
    <location>
        <position position="168"/>
    </location>
    <ligand>
        <name>Zn(2+)</name>
        <dbReference type="ChEBI" id="CHEBI:29105"/>
        <label>2</label>
    </ligand>
</feature>
<evidence type="ECO:0000256" key="10">
    <source>
        <dbReference type="ARBA" id="ARBA00023186"/>
    </source>
</evidence>
<feature type="binding site" evidence="14">
    <location>
        <position position="187"/>
    </location>
    <ligand>
        <name>Zn(2+)</name>
        <dbReference type="ChEBI" id="CHEBI:29105"/>
        <label>2</label>
    </ligand>
</feature>
<dbReference type="GO" id="GO:0042026">
    <property type="term" value="P:protein refolding"/>
    <property type="evidence" value="ECO:0007669"/>
    <property type="project" value="TreeGrafter"/>
</dbReference>
<dbReference type="Pfam" id="PF00684">
    <property type="entry name" value="DnaJ_CXXCXGXG"/>
    <property type="match status" value="1"/>
</dbReference>
<evidence type="ECO:0000256" key="3">
    <source>
        <dbReference type="ARBA" id="ARBA00022490"/>
    </source>
</evidence>
<dbReference type="FunFam" id="1.10.287.110:FF:000034">
    <property type="entry name" value="Chaperone protein DnaJ"/>
    <property type="match status" value="1"/>
</dbReference>
<keyword evidence="3 14" id="KW-0963">Cytoplasm</keyword>
<dbReference type="PROSITE" id="PS00636">
    <property type="entry name" value="DNAJ_1"/>
    <property type="match status" value="1"/>
</dbReference>
<comment type="subunit">
    <text evidence="2 14">Homodimer.</text>
</comment>
<dbReference type="Gene3D" id="1.10.287.110">
    <property type="entry name" value="DnaJ domain"/>
    <property type="match status" value="1"/>
</dbReference>
<dbReference type="AlphaFoldDB" id="A0AAU7JGE2"/>
<keyword evidence="7 14" id="KW-0863">Zinc-finger</keyword>
<dbReference type="PRINTS" id="PR00625">
    <property type="entry name" value="JDOMAIN"/>
</dbReference>
<dbReference type="SMART" id="SM00271">
    <property type="entry name" value="DnaJ"/>
    <property type="match status" value="1"/>
</dbReference>
<proteinExistence type="inferred from homology"/>
<protein>
    <recommendedName>
        <fullName evidence="13 14">Chaperone protein DnaJ</fullName>
    </recommendedName>
</protein>
<feature type="binding site" evidence="14">
    <location>
        <position position="190"/>
    </location>
    <ligand>
        <name>Zn(2+)</name>
        <dbReference type="ChEBI" id="CHEBI:29105"/>
        <label>2</label>
    </ligand>
</feature>
<dbReference type="PROSITE" id="PS50076">
    <property type="entry name" value="DNAJ_2"/>
    <property type="match status" value="1"/>
</dbReference>
<feature type="domain" description="CR-type" evidence="17">
    <location>
        <begin position="135"/>
        <end position="213"/>
    </location>
</feature>
<keyword evidence="5 14" id="KW-0479">Metal-binding</keyword>
<dbReference type="InterPro" id="IPR002939">
    <property type="entry name" value="DnaJ_C"/>
</dbReference>
<dbReference type="CDD" id="cd10719">
    <property type="entry name" value="DnaJ_zf"/>
    <property type="match status" value="1"/>
</dbReference>
<dbReference type="InterPro" id="IPR001305">
    <property type="entry name" value="HSP_DnaJ_Cys-rich_dom"/>
</dbReference>
<evidence type="ECO:0000256" key="11">
    <source>
        <dbReference type="ARBA" id="ARBA00053423"/>
    </source>
</evidence>
<dbReference type="SUPFAM" id="SSF57938">
    <property type="entry name" value="DnaJ/Hsp40 cysteine-rich domain"/>
    <property type="match status" value="1"/>
</dbReference>
<dbReference type="GO" id="GO:0031072">
    <property type="term" value="F:heat shock protein binding"/>
    <property type="evidence" value="ECO:0007669"/>
    <property type="project" value="InterPro"/>
</dbReference>
<feature type="binding site" evidence="14">
    <location>
        <position position="151"/>
    </location>
    <ligand>
        <name>Zn(2+)</name>
        <dbReference type="ChEBI" id="CHEBI:29105"/>
        <label>1</label>
    </ligand>
</feature>
<comment type="subcellular location">
    <subcellularLocation>
        <location evidence="1 14">Cytoplasm</location>
    </subcellularLocation>
</comment>
<dbReference type="GO" id="GO:0008270">
    <property type="term" value="F:zinc ion binding"/>
    <property type="evidence" value="ECO:0007669"/>
    <property type="project" value="UniProtKB-UniRule"/>
</dbReference>
<dbReference type="PANTHER" id="PTHR43096">
    <property type="entry name" value="DNAJ HOMOLOG 1, MITOCHONDRIAL-RELATED"/>
    <property type="match status" value="1"/>
</dbReference>
<reference evidence="18" key="1">
    <citation type="submission" date="2024-05" db="EMBL/GenBank/DDBJ databases">
        <authorList>
            <person name="Kim S."/>
            <person name="Heo J."/>
            <person name="Choi H."/>
            <person name="Choi Y."/>
            <person name="Kwon S.-W."/>
            <person name="Kim Y."/>
        </authorList>
    </citation>
    <scope>NUCLEOTIDE SEQUENCE</scope>
    <source>
        <strain evidence="18">KACC 23698</strain>
    </source>
</reference>
<evidence type="ECO:0000256" key="7">
    <source>
        <dbReference type="ARBA" id="ARBA00022771"/>
    </source>
</evidence>
<dbReference type="PROSITE" id="PS51188">
    <property type="entry name" value="ZF_CR"/>
    <property type="match status" value="1"/>
</dbReference>
<feature type="repeat" description="CXXCXGXG motif" evidence="14">
    <location>
        <begin position="148"/>
        <end position="155"/>
    </location>
</feature>
<dbReference type="GO" id="GO:0005524">
    <property type="term" value="F:ATP binding"/>
    <property type="evidence" value="ECO:0007669"/>
    <property type="project" value="InterPro"/>
</dbReference>